<dbReference type="Proteomes" id="UP000177701">
    <property type="component" value="Unassembled WGS sequence"/>
</dbReference>
<evidence type="ECO:0000256" key="1">
    <source>
        <dbReference type="ARBA" id="ARBA00004418"/>
    </source>
</evidence>
<evidence type="ECO:0000256" key="3">
    <source>
        <dbReference type="SAM" id="SignalP"/>
    </source>
</evidence>
<comment type="subcellular location">
    <subcellularLocation>
        <location evidence="1">Periplasm</location>
    </subcellularLocation>
</comment>
<organism evidence="4 5">
    <name type="scientific">Candidatus Sediminicultor quintus</name>
    <dbReference type="NCBI Taxonomy" id="1797291"/>
    <lineage>
        <taxon>Bacteria</taxon>
        <taxon>Pseudomonadati</taxon>
        <taxon>Atribacterota</taxon>
        <taxon>Candidatus Phoenicimicrobiia</taxon>
        <taxon>Candidatus Pheonicimicrobiales</taxon>
        <taxon>Candidatus Phoenicimicrobiaceae</taxon>
        <taxon>Candidatus Sediminicultor</taxon>
    </lineage>
</organism>
<evidence type="ECO:0000313" key="4">
    <source>
        <dbReference type="EMBL" id="OGD17252.1"/>
    </source>
</evidence>
<name>A0A1F5AFK0_9BACT</name>
<dbReference type="EMBL" id="MEYH01000012">
    <property type="protein sequence ID" value="OGD17252.1"/>
    <property type="molecule type" value="Genomic_DNA"/>
</dbReference>
<dbReference type="AlphaFoldDB" id="A0A1F5AFK0"/>
<evidence type="ECO:0000313" key="5">
    <source>
        <dbReference type="Proteomes" id="UP000177701"/>
    </source>
</evidence>
<feature type="signal peptide" evidence="3">
    <location>
        <begin position="1"/>
        <end position="20"/>
    </location>
</feature>
<dbReference type="PANTHER" id="PTHR43649:SF12">
    <property type="entry name" value="DIACETYLCHITOBIOSE BINDING PROTEIN DASA"/>
    <property type="match status" value="1"/>
</dbReference>
<dbReference type="Pfam" id="PF13416">
    <property type="entry name" value="SBP_bac_8"/>
    <property type="match status" value="1"/>
</dbReference>
<dbReference type="STRING" id="1797291.A2V47_07400"/>
<dbReference type="GO" id="GO:0042597">
    <property type="term" value="C:periplasmic space"/>
    <property type="evidence" value="ECO:0007669"/>
    <property type="project" value="UniProtKB-SubCell"/>
</dbReference>
<comment type="caution">
    <text evidence="4">The sequence shown here is derived from an EMBL/GenBank/DDBJ whole genome shotgun (WGS) entry which is preliminary data.</text>
</comment>
<protein>
    <submittedName>
        <fullName evidence="4">ABC transporter substrate-binding protein</fullName>
    </submittedName>
</protein>
<proteinExistence type="inferred from homology"/>
<keyword evidence="3" id="KW-0732">Signal</keyword>
<gene>
    <name evidence="4" type="ORF">A2V47_07400</name>
</gene>
<dbReference type="SUPFAM" id="SSF53850">
    <property type="entry name" value="Periplasmic binding protein-like II"/>
    <property type="match status" value="1"/>
</dbReference>
<sequence length="424" mass="48402">MKKLFTIFLFVLLLSMTMNAAANLEITFWTHEDPNRTEIEDRYIAEFEQANAGVTIKRVTSGSGQIQELILTAFAANQGPDIFNMSIEDEYAYIANERLAPIDFQAAGYPSLQAVYDAYIPGVLDPVTYKGQLYGLPLELTNWCIFINKKVFRDAGLDPEKDYPKTWEEMVEVSDKLCIREGEILNRRGFDFRYPYYLVAMVPMVEQLGGQLISDDGKTAIVNDQAWIKFLKFMQEWGPSGRNLGSPTYTNARKLFNMDNNDIGMCHTGLYQIGRINADNPAFYESKEWMVVPFPKFENAVKDVPAAYYGHYYMVNGQKPKENQQMAWKFIAYMLSHPEEYLTKVNIVQPTVELMGSETYKSMPYSDVFTNDMAKGHIVYYGENSAKIQSHIREAVESVMLAGVSPEDALKTLRRKVQEVLDEG</sequence>
<dbReference type="InterPro" id="IPR006059">
    <property type="entry name" value="SBP"/>
</dbReference>
<evidence type="ECO:0000256" key="2">
    <source>
        <dbReference type="ARBA" id="ARBA00008520"/>
    </source>
</evidence>
<dbReference type="InterPro" id="IPR050490">
    <property type="entry name" value="Bact_solute-bd_prot1"/>
</dbReference>
<comment type="similarity">
    <text evidence="2">Belongs to the bacterial solute-binding protein 1 family.</text>
</comment>
<accession>A0A1F5AFK0</accession>
<feature type="chain" id="PRO_5009516635" evidence="3">
    <location>
        <begin position="21"/>
        <end position="424"/>
    </location>
</feature>
<dbReference type="Gene3D" id="3.40.190.10">
    <property type="entry name" value="Periplasmic binding protein-like II"/>
    <property type="match status" value="1"/>
</dbReference>
<reference evidence="4 5" key="1">
    <citation type="journal article" date="2016" name="Nat. Commun.">
        <title>Thousands of microbial genomes shed light on interconnected biogeochemical processes in an aquifer system.</title>
        <authorList>
            <person name="Anantharaman K."/>
            <person name="Brown C.T."/>
            <person name="Hug L.A."/>
            <person name="Sharon I."/>
            <person name="Castelle C.J."/>
            <person name="Probst A.J."/>
            <person name="Thomas B.C."/>
            <person name="Singh A."/>
            <person name="Wilkins M.J."/>
            <person name="Karaoz U."/>
            <person name="Brodie E.L."/>
            <person name="Williams K.H."/>
            <person name="Hubbard S.S."/>
            <person name="Banfield J.F."/>
        </authorList>
    </citation>
    <scope>NUCLEOTIDE SEQUENCE [LARGE SCALE GENOMIC DNA]</scope>
</reference>
<dbReference type="PANTHER" id="PTHR43649">
    <property type="entry name" value="ARABINOSE-BINDING PROTEIN-RELATED"/>
    <property type="match status" value="1"/>
</dbReference>